<dbReference type="CDD" id="cd10334">
    <property type="entry name" value="SLC6sbd_u1"/>
    <property type="match status" value="1"/>
</dbReference>
<feature type="transmembrane region" description="Helical" evidence="6">
    <location>
        <begin position="184"/>
        <end position="206"/>
    </location>
</feature>
<evidence type="ECO:0000256" key="6">
    <source>
        <dbReference type="SAM" id="Phobius"/>
    </source>
</evidence>
<protein>
    <submittedName>
        <fullName evidence="7">Sodium-dependent transporter</fullName>
    </submittedName>
</protein>
<keyword evidence="4 6" id="KW-1133">Transmembrane helix</keyword>
<dbReference type="RefSeq" id="WP_160900694.1">
    <property type="nucleotide sequence ID" value="NZ_CP102850.1"/>
</dbReference>
<feature type="transmembrane region" description="Helical" evidence="6">
    <location>
        <begin position="151"/>
        <end position="172"/>
    </location>
</feature>
<evidence type="ECO:0000256" key="3">
    <source>
        <dbReference type="ARBA" id="ARBA00022692"/>
    </source>
</evidence>
<dbReference type="EMBL" id="WMBR01000001">
    <property type="protein sequence ID" value="MXP20571.1"/>
    <property type="molecule type" value="Genomic_DNA"/>
</dbReference>
<dbReference type="GO" id="GO:0016020">
    <property type="term" value="C:membrane"/>
    <property type="evidence" value="ECO:0007669"/>
    <property type="project" value="UniProtKB-SubCell"/>
</dbReference>
<feature type="transmembrane region" description="Helical" evidence="6">
    <location>
        <begin position="226"/>
        <end position="251"/>
    </location>
</feature>
<feature type="transmembrane region" description="Helical" evidence="6">
    <location>
        <begin position="50"/>
        <end position="71"/>
    </location>
</feature>
<sequence length="519" mass="55746">MANPDAAAANRETWTRNSGFILAAIGSAVGLGNIWRFPGVAYESGGGAFIVPYLAALLTAGIPILFLDYAIGHRYRAVAPLAFRRIRRHAEAIGWFQTGLLFVIGVYYAAVIAWAMSYFVYSFDLRWGEDTQTFFLSDYLQVGDPEISTTIVGNVALPLVIVWLVILAVLCLGVARGVEKINMVFIPLLFIGFTGLVIRAITLPGASDGLNALFSPDWSALSDLDVWIAAYSQIFFSLSIAFGIMIAYSSFQRRKANMTSSGLVVAFANSSFEILAGIGVFSALGFLAYQQQAAISELEGLTGPILSFVTFPAVISEMPGASFWGALFFGSLVVAGFTSLISLLIGVSSSLQEKFGLSRVVASAVTAGVSGIISIGLFSTTSGLIALDTVDQFANNIGVVSSAIIMTVFAVWLARDADLLRRHLNAVSTFHLGKWWVALIGVVAPVFLATMLVQKIISIISDGYEGYPQWYIGIFGWGTIALLLIGAAALTLPGWNGRDYPGFQAWPPLDTEQKKEAVR</sequence>
<proteinExistence type="predicted"/>
<keyword evidence="5 6" id="KW-0472">Membrane</keyword>
<dbReference type="PANTHER" id="PTHR42948:SF1">
    <property type="entry name" value="TRANSPORTER"/>
    <property type="match status" value="1"/>
</dbReference>
<name>A0A6L7GN01_9ACTN</name>
<dbReference type="SUPFAM" id="SSF161070">
    <property type="entry name" value="SNF-like"/>
    <property type="match status" value="1"/>
</dbReference>
<evidence type="ECO:0000313" key="8">
    <source>
        <dbReference type="Proteomes" id="UP000475545"/>
    </source>
</evidence>
<evidence type="ECO:0000256" key="5">
    <source>
        <dbReference type="ARBA" id="ARBA00023136"/>
    </source>
</evidence>
<reference evidence="7 8" key="1">
    <citation type="submission" date="2019-11" db="EMBL/GenBank/DDBJ databases">
        <title>Gordonia sp. nov., a novel actinobacterium isolated from mangrove soil in Hainan.</title>
        <authorList>
            <person name="Huang X."/>
            <person name="Xie Y."/>
            <person name="Chu X."/>
            <person name="Xiao K."/>
        </authorList>
    </citation>
    <scope>NUCLEOTIDE SEQUENCE [LARGE SCALE GENOMIC DNA]</scope>
    <source>
        <strain evidence="7 8">HNM0687</strain>
    </source>
</reference>
<feature type="transmembrane region" description="Helical" evidence="6">
    <location>
        <begin position="263"/>
        <end position="289"/>
    </location>
</feature>
<keyword evidence="3 6" id="KW-0812">Transmembrane</keyword>
<comment type="caution">
    <text evidence="7">The sequence shown here is derived from an EMBL/GenBank/DDBJ whole genome shotgun (WGS) entry which is preliminary data.</text>
</comment>
<dbReference type="InterPro" id="IPR037272">
    <property type="entry name" value="SNS_sf"/>
</dbReference>
<comment type="subcellular location">
    <subcellularLocation>
        <location evidence="1">Membrane</location>
        <topology evidence="1">Multi-pass membrane protein</topology>
    </subcellularLocation>
</comment>
<feature type="transmembrane region" description="Helical" evidence="6">
    <location>
        <begin position="435"/>
        <end position="457"/>
    </location>
</feature>
<evidence type="ECO:0000256" key="2">
    <source>
        <dbReference type="ARBA" id="ARBA00022448"/>
    </source>
</evidence>
<dbReference type="Proteomes" id="UP000475545">
    <property type="component" value="Unassembled WGS sequence"/>
</dbReference>
<dbReference type="PRINTS" id="PR00176">
    <property type="entry name" value="NANEUSMPORT"/>
</dbReference>
<dbReference type="InterPro" id="IPR000175">
    <property type="entry name" value="Na/ntran_symport"/>
</dbReference>
<keyword evidence="8" id="KW-1185">Reference proteome</keyword>
<organism evidence="7 8">
    <name type="scientific">Gordonia mangrovi</name>
    <dbReference type="NCBI Taxonomy" id="2665643"/>
    <lineage>
        <taxon>Bacteria</taxon>
        <taxon>Bacillati</taxon>
        <taxon>Actinomycetota</taxon>
        <taxon>Actinomycetes</taxon>
        <taxon>Mycobacteriales</taxon>
        <taxon>Gordoniaceae</taxon>
        <taxon>Gordonia</taxon>
    </lineage>
</organism>
<dbReference type="PROSITE" id="PS50267">
    <property type="entry name" value="NA_NEUROTRAN_SYMP_3"/>
    <property type="match status" value="1"/>
</dbReference>
<dbReference type="Pfam" id="PF00209">
    <property type="entry name" value="SNF"/>
    <property type="match status" value="2"/>
</dbReference>
<evidence type="ECO:0000256" key="1">
    <source>
        <dbReference type="ARBA" id="ARBA00004141"/>
    </source>
</evidence>
<dbReference type="PANTHER" id="PTHR42948">
    <property type="entry name" value="TRANSPORTER"/>
    <property type="match status" value="1"/>
</dbReference>
<feature type="transmembrane region" description="Helical" evidence="6">
    <location>
        <begin position="469"/>
        <end position="492"/>
    </location>
</feature>
<gene>
    <name evidence="7" type="ORF">GIY30_04255</name>
</gene>
<feature type="transmembrane region" description="Helical" evidence="6">
    <location>
        <begin position="20"/>
        <end position="38"/>
    </location>
</feature>
<feature type="transmembrane region" description="Helical" evidence="6">
    <location>
        <begin position="393"/>
        <end position="414"/>
    </location>
</feature>
<feature type="transmembrane region" description="Helical" evidence="6">
    <location>
        <begin position="323"/>
        <end position="348"/>
    </location>
</feature>
<dbReference type="NCBIfam" id="NF037979">
    <property type="entry name" value="Na_transp"/>
    <property type="match status" value="1"/>
</dbReference>
<accession>A0A6L7GN01</accession>
<feature type="transmembrane region" description="Helical" evidence="6">
    <location>
        <begin position="360"/>
        <end position="387"/>
    </location>
</feature>
<keyword evidence="2" id="KW-0813">Transport</keyword>
<dbReference type="AlphaFoldDB" id="A0A6L7GN01"/>
<evidence type="ECO:0000256" key="4">
    <source>
        <dbReference type="ARBA" id="ARBA00022989"/>
    </source>
</evidence>
<feature type="transmembrane region" description="Helical" evidence="6">
    <location>
        <begin position="92"/>
        <end position="121"/>
    </location>
</feature>
<evidence type="ECO:0000313" key="7">
    <source>
        <dbReference type="EMBL" id="MXP20571.1"/>
    </source>
</evidence>